<proteinExistence type="inferred from homology"/>
<feature type="compositionally biased region" description="Acidic residues" evidence="11">
    <location>
        <begin position="538"/>
        <end position="547"/>
    </location>
</feature>
<dbReference type="Proteomes" id="UP000694844">
    <property type="component" value="Chromosome 9"/>
</dbReference>
<sequence>MSGAAMADYQTQYQALGSCDEDDTDETDAPTHESANLMIHVVPESTRWNHIENLDDFFTRVYHYHQRGGFLCMMVSDVLQLVQFLFVVGFSTFLLECVNYDILFANSKNDTHKVTISEAVTPFGQCVQEFDFGITVCLLVALAFWIFRTIKVLYNIFKYSEIRSFYLTALHISTAELSNMTWHEVQRRLLEVQKEQQMCIHKQELTELDIYHRILRFKNYMIAMERKSLLPLKHQVPCLGECAFYSIGLKYNLDFLLFWGPWSPFENYWKLKDEYKVYHKRKQLADELSKKILWIGVANFALSPLILLWQILYSFFRYADTLKREPSMLGSRRWSNYARLYLRHYNELDHEFDARLNRGYRLANKYMDIFTSELIVILAKNVAFFAGSVLAVLVVLTVIDEDVLAVEHVLTTMTVAGLIVTACKVFIPDEHLVYCPEILMRNILAHVHYMPPDWTGNAHTSKVRNEFSMFFQYKVAYLFEELLSPIITPLILCFYLRHKSMEIVDFFRNFTVDVVGVGDVCSFAQLDVRKRDKKTGEVEQEEEEDPEPSLRTNMFTPVQSPSQEGKIEMSLMHFHLTNPEWKPPKECSLFLNDVKEKAQRNTASLSIFHPVTQNMVNSSQGSLTGYLSGLQPSGAGGLGESSTEQYTSLASSIAIQSGMYPQSTQVSMAPSVSGVHHRLRGAISTAEGPLERSVSGNLGTLTNMQASSTASMVGSGVMGYHSLGSNKPSVDEGSLELMSQDMSVSALYLHDLQSRRQRGQGHLGYENLEDLRARNLWQRQDSNNPPPGASAGMYNIQEKKEEEEGGREGETSETITKTA</sequence>
<dbReference type="PANTHER" id="PTHR13038">
    <property type="entry name" value="APG9 AUTOPHAGY 9"/>
    <property type="match status" value="1"/>
</dbReference>
<evidence type="ECO:0000256" key="6">
    <source>
        <dbReference type="ARBA" id="ARBA00022989"/>
    </source>
</evidence>
<dbReference type="GO" id="GO:0005776">
    <property type="term" value="C:autophagosome"/>
    <property type="evidence" value="ECO:0007669"/>
    <property type="project" value="TreeGrafter"/>
</dbReference>
<evidence type="ECO:0000256" key="4">
    <source>
        <dbReference type="ARBA" id="ARBA00022448"/>
    </source>
</evidence>
<feature type="transmembrane region" description="Helical" evidence="10">
    <location>
        <begin position="374"/>
        <end position="396"/>
    </location>
</feature>
<dbReference type="GeneID" id="111115682"/>
<dbReference type="GO" id="GO:0034497">
    <property type="term" value="P:protein localization to phagophore assembly site"/>
    <property type="evidence" value="ECO:0007669"/>
    <property type="project" value="TreeGrafter"/>
</dbReference>
<evidence type="ECO:0000256" key="11">
    <source>
        <dbReference type="SAM" id="MobiDB-lite"/>
    </source>
</evidence>
<keyword evidence="6 10" id="KW-1133">Transmembrane helix</keyword>
<dbReference type="InterPro" id="IPR007241">
    <property type="entry name" value="Autophagy-rel_prot_9"/>
</dbReference>
<dbReference type="AlphaFoldDB" id="A0A8B8C3P9"/>
<reference evidence="13 14" key="1">
    <citation type="submission" date="2025-04" db="UniProtKB">
        <authorList>
            <consortium name="RefSeq"/>
        </authorList>
    </citation>
    <scope>IDENTIFICATION</scope>
    <source>
        <tissue evidence="13 14">Whole sample</tissue>
    </source>
</reference>
<evidence type="ECO:0000313" key="14">
    <source>
        <dbReference type="RefSeq" id="XP_022310216.1"/>
    </source>
</evidence>
<evidence type="ECO:0000256" key="5">
    <source>
        <dbReference type="ARBA" id="ARBA00022692"/>
    </source>
</evidence>
<dbReference type="OrthoDB" id="2020634at2759"/>
<evidence type="ECO:0000256" key="9">
    <source>
        <dbReference type="ARBA" id="ARBA00023136"/>
    </source>
</evidence>
<organism evidence="12 13">
    <name type="scientific">Crassostrea virginica</name>
    <name type="common">Eastern oyster</name>
    <dbReference type="NCBI Taxonomy" id="6565"/>
    <lineage>
        <taxon>Eukaryota</taxon>
        <taxon>Metazoa</taxon>
        <taxon>Spiralia</taxon>
        <taxon>Lophotrochozoa</taxon>
        <taxon>Mollusca</taxon>
        <taxon>Bivalvia</taxon>
        <taxon>Autobranchia</taxon>
        <taxon>Pteriomorphia</taxon>
        <taxon>Ostreida</taxon>
        <taxon>Ostreoidea</taxon>
        <taxon>Ostreidae</taxon>
        <taxon>Crassostrea</taxon>
    </lineage>
</organism>
<name>A0A8B8C3P9_CRAVI</name>
<keyword evidence="4 10" id="KW-0813">Transport</keyword>
<evidence type="ECO:0000256" key="1">
    <source>
        <dbReference type="ARBA" id="ARBA00004511"/>
    </source>
</evidence>
<keyword evidence="7 10" id="KW-0072">Autophagy</keyword>
<dbReference type="KEGG" id="cvn:111115682"/>
<evidence type="ECO:0000256" key="7">
    <source>
        <dbReference type="ARBA" id="ARBA00023006"/>
    </source>
</evidence>
<evidence type="ECO:0000256" key="8">
    <source>
        <dbReference type="ARBA" id="ARBA00023055"/>
    </source>
</evidence>
<evidence type="ECO:0000256" key="10">
    <source>
        <dbReference type="RuleBase" id="RU364027"/>
    </source>
</evidence>
<dbReference type="Pfam" id="PF04109">
    <property type="entry name" value="ATG9"/>
    <property type="match status" value="1"/>
</dbReference>
<keyword evidence="5 10" id="KW-0812">Transmembrane</keyword>
<evidence type="ECO:0000256" key="2">
    <source>
        <dbReference type="ARBA" id="ARBA00006185"/>
    </source>
</evidence>
<comment type="similarity">
    <text evidence="2 10">Belongs to the ATG9 family.</text>
</comment>
<dbReference type="GO" id="GO:0034727">
    <property type="term" value="P:piecemeal microautophagy of the nucleus"/>
    <property type="evidence" value="ECO:0007669"/>
    <property type="project" value="TreeGrafter"/>
</dbReference>
<feature type="transmembrane region" description="Helical" evidence="10">
    <location>
        <begin position="132"/>
        <end position="154"/>
    </location>
</feature>
<dbReference type="PANTHER" id="PTHR13038:SF10">
    <property type="entry name" value="AUTOPHAGY-RELATED PROTEIN 9"/>
    <property type="match status" value="1"/>
</dbReference>
<protein>
    <recommendedName>
        <fullName evidence="3 10">Autophagy-related protein 9</fullName>
    </recommendedName>
</protein>
<dbReference type="GO" id="GO:0034045">
    <property type="term" value="C:phagophore assembly site membrane"/>
    <property type="evidence" value="ECO:0007669"/>
    <property type="project" value="UniProtKB-SubCell"/>
</dbReference>
<evidence type="ECO:0000313" key="13">
    <source>
        <dbReference type="RefSeq" id="XP_022310215.1"/>
    </source>
</evidence>
<keyword evidence="9 10" id="KW-0472">Membrane</keyword>
<feature type="compositionally biased region" description="Basic and acidic residues" evidence="11">
    <location>
        <begin position="797"/>
        <end position="810"/>
    </location>
</feature>
<feature type="region of interest" description="Disordered" evidence="11">
    <location>
        <begin position="532"/>
        <end position="554"/>
    </location>
</feature>
<dbReference type="RefSeq" id="XP_022310216.1">
    <property type="nucleotide sequence ID" value="XM_022454508.1"/>
</dbReference>
<comment type="function">
    <text evidence="10">Phospholipid scramblase involved in autophagy. Cycles between the preautophagosomal structure/phagophore assembly site (PAS) and the cytoplasmic vesicle pool and supplies membrane for the growing autophagosome. Lipid scramblase activity plays a key role in preautophagosomal structure/phagophore assembly by distributing the phospholipids that arrive through ATG2 from the cytoplasmic to the luminal leaflet of the bilayer, thereby driving autophagosomal membrane expansion.</text>
</comment>
<accession>A0A8B8C3P9</accession>
<evidence type="ECO:0000313" key="12">
    <source>
        <dbReference type="Proteomes" id="UP000694844"/>
    </source>
</evidence>
<feature type="transmembrane region" description="Helical" evidence="10">
    <location>
        <begin position="408"/>
        <end position="427"/>
    </location>
</feature>
<keyword evidence="8 10" id="KW-0445">Lipid transport</keyword>
<keyword evidence="12" id="KW-1185">Reference proteome</keyword>
<dbReference type="RefSeq" id="XP_022310215.1">
    <property type="nucleotide sequence ID" value="XM_022454507.1"/>
</dbReference>
<dbReference type="GO" id="GO:0061709">
    <property type="term" value="P:reticulophagy"/>
    <property type="evidence" value="ECO:0007669"/>
    <property type="project" value="TreeGrafter"/>
</dbReference>
<gene>
    <name evidence="13 14" type="primary">LOC111115682</name>
</gene>
<feature type="transmembrane region" description="Helical" evidence="10">
    <location>
        <begin position="70"/>
        <end position="95"/>
    </location>
</feature>
<evidence type="ECO:0000256" key="3">
    <source>
        <dbReference type="ARBA" id="ARBA00018074"/>
    </source>
</evidence>
<comment type="subcellular location">
    <subcellularLocation>
        <location evidence="1 10">Preautophagosomal structure membrane</location>
        <topology evidence="1 10">Multi-pass membrane protein</topology>
    </subcellularLocation>
</comment>
<dbReference type="GO" id="GO:0006869">
    <property type="term" value="P:lipid transport"/>
    <property type="evidence" value="ECO:0007669"/>
    <property type="project" value="UniProtKB-KW"/>
</dbReference>
<dbReference type="GO" id="GO:0000422">
    <property type="term" value="P:autophagy of mitochondrion"/>
    <property type="evidence" value="ECO:0007669"/>
    <property type="project" value="TreeGrafter"/>
</dbReference>
<feature type="region of interest" description="Disordered" evidence="11">
    <location>
        <begin position="778"/>
        <end position="819"/>
    </location>
</feature>
<feature type="transmembrane region" description="Helical" evidence="10">
    <location>
        <begin position="292"/>
        <end position="316"/>
    </location>
</feature>